<evidence type="ECO:0000256" key="1">
    <source>
        <dbReference type="SAM" id="MobiDB-lite"/>
    </source>
</evidence>
<evidence type="ECO:0000313" key="3">
    <source>
        <dbReference type="EMBL" id="KAG8460281.1"/>
    </source>
</evidence>
<proteinExistence type="predicted"/>
<feature type="region of interest" description="Disordered" evidence="1">
    <location>
        <begin position="64"/>
        <end position="83"/>
    </location>
</feature>
<dbReference type="InterPro" id="IPR036047">
    <property type="entry name" value="F-box-like_dom_sf"/>
</dbReference>
<sequence length="529" mass="56533">MSRPSLLDESWLNIFAFLDLRSLSRCAAVCTHWRQLAREDEFLWKPLCAQLWRDKQVAPLERWVRPLPSPPADDAADEGAGKDAAADIGAFSAAGSASRAGAAPRGAGGSPSAERGAERPRSPPAARVARREEAALRADAARLTAEIEALQHSAVLQPHDAGGAALGDPEAGAVGCGGGGGGIGGVLLFPTAELFHRFHALVLQLQQCRLELAFAMSRAIRACQLAAIRTSHPPWSSSAHMPRPFSRAMSITLRAAAGDAAEGSAPAADAANASAVPAPPLFELLSWRESLHASIRDSERTCVTLDDLEGECLIDFDGRLEGARVSAGQFVDNRAFRNSAGRIFVEGAHLVLIDIAQSARVTRTTDWGWLCTMDSSRVRWWTVDPTAPPYCGPLRRRMPHSQWEEERLQRIERGDHDWAEGWEQMPVEYAAPAAVAADARTAEGSMAALALGGAANAAPSPRGAHSAREHAGTGAGPAEVAGGEEADSPWMWQVIRPLETSLRLTHLAQTHRPPPPGSVVERPTAKVEY</sequence>
<evidence type="ECO:0000259" key="2">
    <source>
        <dbReference type="SMART" id="SM00256"/>
    </source>
</evidence>
<feature type="compositionally biased region" description="Low complexity" evidence="1">
    <location>
        <begin position="97"/>
        <end position="114"/>
    </location>
</feature>
<feature type="region of interest" description="Disordered" evidence="1">
    <location>
        <begin position="455"/>
        <end position="485"/>
    </location>
</feature>
<gene>
    <name evidence="3" type="ORF">KFE25_011772</name>
</gene>
<dbReference type="EMBL" id="JAGTXO010000033">
    <property type="protein sequence ID" value="KAG8460281.1"/>
    <property type="molecule type" value="Genomic_DNA"/>
</dbReference>
<name>A0A8J6C6P1_DIALT</name>
<dbReference type="Gene3D" id="1.20.1280.50">
    <property type="match status" value="1"/>
</dbReference>
<keyword evidence="4" id="KW-1185">Reference proteome</keyword>
<evidence type="ECO:0000313" key="4">
    <source>
        <dbReference type="Proteomes" id="UP000751190"/>
    </source>
</evidence>
<dbReference type="SMART" id="SM00256">
    <property type="entry name" value="FBOX"/>
    <property type="match status" value="1"/>
</dbReference>
<dbReference type="AlphaFoldDB" id="A0A8J6C6P1"/>
<accession>A0A8J6C6P1</accession>
<reference evidence="3" key="1">
    <citation type="submission" date="2021-05" db="EMBL/GenBank/DDBJ databases">
        <title>The genome of the haptophyte Pavlova lutheri (Diacronema luteri, Pavlovales) - a model for lipid biosynthesis in eukaryotic algae.</title>
        <authorList>
            <person name="Hulatt C.J."/>
            <person name="Posewitz M.C."/>
        </authorList>
    </citation>
    <scope>NUCLEOTIDE SEQUENCE</scope>
    <source>
        <strain evidence="3">NIVA-4/92</strain>
    </source>
</reference>
<dbReference type="Pfam" id="PF12937">
    <property type="entry name" value="F-box-like"/>
    <property type="match status" value="1"/>
</dbReference>
<dbReference type="SUPFAM" id="SSF81383">
    <property type="entry name" value="F-box domain"/>
    <property type="match status" value="1"/>
</dbReference>
<comment type="caution">
    <text evidence="3">The sequence shown here is derived from an EMBL/GenBank/DDBJ whole genome shotgun (WGS) entry which is preliminary data.</text>
</comment>
<protein>
    <recommendedName>
        <fullName evidence="2">F-box domain-containing protein</fullName>
    </recommendedName>
</protein>
<feature type="domain" description="F-box" evidence="2">
    <location>
        <begin position="6"/>
        <end position="46"/>
    </location>
</feature>
<feature type="region of interest" description="Disordered" evidence="1">
    <location>
        <begin position="508"/>
        <end position="529"/>
    </location>
</feature>
<organism evidence="3 4">
    <name type="scientific">Diacronema lutheri</name>
    <name type="common">Unicellular marine alga</name>
    <name type="synonym">Monochrysis lutheri</name>
    <dbReference type="NCBI Taxonomy" id="2081491"/>
    <lineage>
        <taxon>Eukaryota</taxon>
        <taxon>Haptista</taxon>
        <taxon>Haptophyta</taxon>
        <taxon>Pavlovophyceae</taxon>
        <taxon>Pavlovales</taxon>
        <taxon>Pavlovaceae</taxon>
        <taxon>Diacronema</taxon>
    </lineage>
</organism>
<feature type="region of interest" description="Disordered" evidence="1">
    <location>
        <begin position="97"/>
        <end position="133"/>
    </location>
</feature>
<dbReference type="OrthoDB" id="10257471at2759"/>
<dbReference type="Proteomes" id="UP000751190">
    <property type="component" value="Unassembled WGS sequence"/>
</dbReference>
<dbReference type="InterPro" id="IPR001810">
    <property type="entry name" value="F-box_dom"/>
</dbReference>